<dbReference type="Proteomes" id="UP000005096">
    <property type="component" value="Chromosome"/>
</dbReference>
<dbReference type="PaxDb" id="584708-Apau_0278"/>
<feature type="compositionally biased region" description="Acidic residues" evidence="1">
    <location>
        <begin position="673"/>
        <end position="682"/>
    </location>
</feature>
<name>E3CYI2_9BACT</name>
<dbReference type="InterPro" id="IPR013389">
    <property type="entry name" value="CRISPR-assoc_prot_Cas8b"/>
</dbReference>
<protein>
    <recommendedName>
        <fullName evidence="4">CRISPR-associated protein, TM1802 family</fullName>
    </recommendedName>
</protein>
<proteinExistence type="predicted"/>
<dbReference type="Pfam" id="PF09484">
    <property type="entry name" value="Cas_TM1802"/>
    <property type="match status" value="1"/>
</dbReference>
<evidence type="ECO:0008006" key="4">
    <source>
        <dbReference type="Google" id="ProtNLM"/>
    </source>
</evidence>
<accession>E3CYI2</accession>
<dbReference type="RefSeq" id="WP_006299859.1">
    <property type="nucleotide sequence ID" value="NZ_CM001022.1"/>
</dbReference>
<dbReference type="eggNOG" id="ENOG5030M0D">
    <property type="taxonomic scope" value="Bacteria"/>
</dbReference>
<dbReference type="AlphaFoldDB" id="E3CYI2"/>
<evidence type="ECO:0000256" key="1">
    <source>
        <dbReference type="SAM" id="MobiDB-lite"/>
    </source>
</evidence>
<dbReference type="STRING" id="584708.Apau_0278"/>
<organism evidence="2 3">
    <name type="scientific">Aminomonas paucivorans DSM 12260</name>
    <dbReference type="NCBI Taxonomy" id="584708"/>
    <lineage>
        <taxon>Bacteria</taxon>
        <taxon>Thermotogati</taxon>
        <taxon>Synergistota</taxon>
        <taxon>Synergistia</taxon>
        <taxon>Synergistales</taxon>
        <taxon>Synergistaceae</taxon>
        <taxon>Aminomonas</taxon>
    </lineage>
</organism>
<keyword evidence="3" id="KW-1185">Reference proteome</keyword>
<gene>
    <name evidence="2" type="ORF">Apau_0278</name>
</gene>
<evidence type="ECO:0000313" key="3">
    <source>
        <dbReference type="Proteomes" id="UP000005096"/>
    </source>
</evidence>
<evidence type="ECO:0000313" key="2">
    <source>
        <dbReference type="EMBL" id="EFQ22713.1"/>
    </source>
</evidence>
<feature type="region of interest" description="Disordered" evidence="1">
    <location>
        <begin position="655"/>
        <end position="682"/>
    </location>
</feature>
<dbReference type="EMBL" id="CM001022">
    <property type="protein sequence ID" value="EFQ22713.1"/>
    <property type="molecule type" value="Genomic_DNA"/>
</dbReference>
<sequence>MGMLNALLDIGKALGGDELECATKMPMAEGTEIQIWLDVEDPAARPLNVLGVHRVTLADVDPRNKSRYLYRDTEGSNFSYCYSSVVRMQKKELNFDEAYLKKLETKVLKEFETPLTTPTESSASEGTFQVFQSGSIPRILTGLRQHRDELALLGKDALDAAKRDKKTASFLLVFGIRSGERFLYPGDTPVNALFSDYFWAKLGVVLSKGKEARCSLCGQEEKHAVNLNQVFAFATFDKESFLPGIRNMPGTPEKVFPLCRECLRWLSRGKDHGDTLFREDRMAYPLHLTVIPELFGSGPSMGRRPLERKTKDFLNTGLTNAPGLFEALLDQDDVLVYHFLFWEQIQAQERIHLMAEDVPPLRLTQLLHAWRRSCRMFPETQRPSATMSPEEKQSLSAGMRFVFGVLGSFAGKSKQDQTAMRDLALAVTGKLLQDEPVDLGLIKGIVCARLPGLLKDPNKPMKDKIPPVRRAERLVDFLARVNQEHFGQRGNHGEEEIDVQDETMRPEETADVLKTTPRKHVREAMEEMLKGFADPYLQEPFGQGVFLAGVVLGVFAREQVGKGGDLGSAPLFKQLNFGRLRRRDLQGQLGRLPGLVHQYRVPHAGAIQSLAGEVTRLLLEGTPKELGEEGNFAFAAGFLSATGYFWRCFGKTAPQEETADAMSPGEETPTNTEGEEENGENA</sequence>
<dbReference type="OrthoDB" id="5422815at2"/>
<reference evidence="2 3" key="1">
    <citation type="journal article" date="2010" name="Stand. Genomic Sci.">
        <title>Non-contiguous finished genome sequence of Aminomonas paucivorans type strain (GLU-3).</title>
        <authorList>
            <person name="Pitluck S."/>
            <person name="Yasawong M."/>
            <person name="Held B."/>
            <person name="Lapidus A."/>
            <person name="Nolan M."/>
            <person name="Copeland A."/>
            <person name="Lucas S."/>
            <person name="Del Rio T.G."/>
            <person name="Tice H."/>
            <person name="Cheng J.F."/>
            <person name="Chertkov O."/>
            <person name="Goodwin L."/>
            <person name="Tapia R."/>
            <person name="Han C."/>
            <person name="Liolios K."/>
            <person name="Ivanova N."/>
            <person name="Mavromatis K."/>
            <person name="Ovchinnikova G."/>
            <person name="Pati A."/>
            <person name="Chen A."/>
            <person name="Palaniappan K."/>
            <person name="Land M."/>
            <person name="Hauser L."/>
            <person name="Chang Y.J."/>
            <person name="Jeffries C.D."/>
            <person name="Pukall R."/>
            <person name="Spring S."/>
            <person name="Rohde M."/>
            <person name="Sikorski J."/>
            <person name="Goker M."/>
            <person name="Woyke T."/>
            <person name="Bristow J."/>
            <person name="Eisen J.A."/>
            <person name="Markowitz V."/>
            <person name="Hugenholtz P."/>
            <person name="Kyrpides N.C."/>
            <person name="Klenk H.P."/>
        </authorList>
    </citation>
    <scope>NUCLEOTIDE SEQUENCE [LARGE SCALE GENOMIC DNA]</scope>
    <source>
        <strain evidence="2 3">DSM 12260</strain>
    </source>
</reference>
<dbReference type="HOGENOM" id="CLU_403173_0_0_0"/>